<accession>A0A6B3NU93</accession>
<comment type="caution">
    <text evidence="2">The sequence shown here is derived from an EMBL/GenBank/DDBJ whole genome shotgun (WGS) entry which is preliminary data.</text>
</comment>
<evidence type="ECO:0000259" key="1">
    <source>
        <dbReference type="Pfam" id="PF06527"/>
    </source>
</evidence>
<sequence length="621" mass="68698">MSLIVRLQPHSDESLHGFLRRVSEHNWAPGVKSLLASFGMKFRLTFNEAELARLADMLHVDVVDLASRQLDPDSENVILRPKYQCRNGDKVCPQCMADKPYQRLGWSHVLVTACPRHNIQLVASCVACGQGINADSPLDRCACGQAYALGPAVAASEESLALSAFLLGIEHPARHSLPPAWRTGSPPANVVDLLYLLGKHFTVKSEGSRENKSSRGKASVGALIVSAQTGFGLLWSWPTRFDEALGARLTSTEGPGLAKRLGGWYRELHQRYTDPAYDCLRQALVQHLSLNFDGHLNLRISTIDPQHLQDKCWLSSEEAGRLIGIGSELVRSAVTTGEIKGKVTVKGKNRFVSIHRDVVEKVRQDRLRFLTTTEVRRWLGVSKLVFERLMQSGALDRKTKSQRPPLVSAEFLAADVEALVVRLHQGIQHRDVDKSTWTGLQDISIRRGIPDRAICLVLQKILHQEILPVAVIAGVPGISGLRFDLAELKACFDDEQPEMVLSITQLARMQGWKHESIKEWIESGLLAARQESVNGKPHWVIPLADLLKFTSEFAVLADLARRTNTRSIWLLNRLKPVGVQPALAPRTGQGTRRGMLLRIDDLVIAAQSSKRAQPSACTGSA</sequence>
<dbReference type="RefSeq" id="WP_163943666.1">
    <property type="nucleotide sequence ID" value="NZ_JAAHBU010000101.1"/>
</dbReference>
<evidence type="ECO:0000313" key="3">
    <source>
        <dbReference type="Proteomes" id="UP000482634"/>
    </source>
</evidence>
<dbReference type="EMBL" id="JAAHBU010000101">
    <property type="protein sequence ID" value="NER63968.1"/>
    <property type="molecule type" value="Genomic_DNA"/>
</dbReference>
<dbReference type="AlphaFoldDB" id="A0A6B3NU93"/>
<keyword evidence="3" id="KW-1185">Reference proteome</keyword>
<organism evidence="2 3">
    <name type="scientific">Pseudomonas brassicae</name>
    <dbReference type="NCBI Taxonomy" id="2708063"/>
    <lineage>
        <taxon>Bacteria</taxon>
        <taxon>Pseudomonadati</taxon>
        <taxon>Pseudomonadota</taxon>
        <taxon>Gammaproteobacteria</taxon>
        <taxon>Pseudomonadales</taxon>
        <taxon>Pseudomonadaceae</taxon>
        <taxon>Pseudomonas</taxon>
    </lineage>
</organism>
<protein>
    <recommendedName>
        <fullName evidence="1">TniQ domain-containing protein</fullName>
    </recommendedName>
</protein>
<dbReference type="Proteomes" id="UP000482634">
    <property type="component" value="Unassembled WGS sequence"/>
</dbReference>
<reference evidence="2 3" key="1">
    <citation type="submission" date="2020-02" db="EMBL/GenBank/DDBJ databases">
        <title>Broccoli isolated Pseudomonas sp.</title>
        <authorList>
            <person name="Fujikawa T."/>
            <person name="Sawada H."/>
        </authorList>
    </citation>
    <scope>NUCLEOTIDE SEQUENCE [LARGE SCALE GENOMIC DNA]</scope>
    <source>
        <strain evidence="2 3">MAFF212427</strain>
    </source>
</reference>
<feature type="domain" description="TniQ" evidence="1">
    <location>
        <begin position="5"/>
        <end position="121"/>
    </location>
</feature>
<name>A0A6B3NU93_9PSED</name>
<gene>
    <name evidence="2" type="ORF">G3436_08730</name>
</gene>
<dbReference type="InterPro" id="IPR009492">
    <property type="entry name" value="TniQ"/>
</dbReference>
<proteinExistence type="predicted"/>
<evidence type="ECO:0000313" key="2">
    <source>
        <dbReference type="EMBL" id="NER63968.1"/>
    </source>
</evidence>
<dbReference type="Pfam" id="PF06527">
    <property type="entry name" value="TniQ"/>
    <property type="match status" value="1"/>
</dbReference>